<dbReference type="OrthoDB" id="3516685at2759"/>
<accession>A0A1E1LID8</accession>
<dbReference type="Proteomes" id="UP000178912">
    <property type="component" value="Unassembled WGS sequence"/>
</dbReference>
<dbReference type="PROSITE" id="PS50011">
    <property type="entry name" value="PROTEIN_KINASE_DOM"/>
    <property type="match status" value="1"/>
</dbReference>
<reference evidence="5" key="1">
    <citation type="submission" date="2016-03" db="EMBL/GenBank/DDBJ databases">
        <authorList>
            <person name="Guldener U."/>
        </authorList>
    </citation>
    <scope>NUCLEOTIDE SEQUENCE [LARGE SCALE GENOMIC DNA]</scope>
    <source>
        <strain evidence="5">04CH-RAC-A.6.1</strain>
    </source>
</reference>
<evidence type="ECO:0000259" key="3">
    <source>
        <dbReference type="PROSITE" id="PS50011"/>
    </source>
</evidence>
<evidence type="ECO:0000313" key="5">
    <source>
        <dbReference type="Proteomes" id="UP000178912"/>
    </source>
</evidence>
<evidence type="ECO:0000256" key="2">
    <source>
        <dbReference type="SAM" id="MobiDB-lite"/>
    </source>
</evidence>
<gene>
    <name evidence="4" type="ORF">RAG0_14784</name>
</gene>
<protein>
    <recommendedName>
        <fullName evidence="3">Protein kinase domain-containing protein</fullName>
    </recommendedName>
</protein>
<feature type="compositionally biased region" description="Basic and acidic residues" evidence="2">
    <location>
        <begin position="62"/>
        <end position="73"/>
    </location>
</feature>
<dbReference type="SUPFAM" id="SSF56112">
    <property type="entry name" value="Protein kinase-like (PK-like)"/>
    <property type="match status" value="1"/>
</dbReference>
<dbReference type="Gene3D" id="3.30.200.20">
    <property type="entry name" value="Phosphorylase Kinase, domain 1"/>
    <property type="match status" value="1"/>
</dbReference>
<keyword evidence="1" id="KW-0067">ATP-binding</keyword>
<dbReference type="AlphaFoldDB" id="A0A1E1LID8"/>
<dbReference type="InterPro" id="IPR011009">
    <property type="entry name" value="Kinase-like_dom_sf"/>
</dbReference>
<feature type="region of interest" description="Disordered" evidence="2">
    <location>
        <begin position="62"/>
        <end position="84"/>
    </location>
</feature>
<dbReference type="InterPro" id="IPR000719">
    <property type="entry name" value="Prot_kinase_dom"/>
</dbReference>
<feature type="domain" description="Protein kinase" evidence="3">
    <location>
        <begin position="248"/>
        <end position="352"/>
    </location>
</feature>
<keyword evidence="1" id="KW-0547">Nucleotide-binding</keyword>
<dbReference type="InterPro" id="IPR017441">
    <property type="entry name" value="Protein_kinase_ATP_BS"/>
</dbReference>
<evidence type="ECO:0000313" key="4">
    <source>
        <dbReference type="EMBL" id="CZT10255.1"/>
    </source>
</evidence>
<feature type="binding site" evidence="1">
    <location>
        <position position="276"/>
    </location>
    <ligand>
        <name>ATP</name>
        <dbReference type="ChEBI" id="CHEBI:30616"/>
    </ligand>
</feature>
<keyword evidence="5" id="KW-1185">Reference proteome</keyword>
<sequence>MSDYVFATLIPANALPKHTFNEVYESLISRRQNDHQDALRHMHVEPEKIYDDEIIRLRRDMERSQHDTGREASESLTEPDTDTEEELRRLGYAWTGRYILGLRSPPEKPDTGWVVGEGLMSTMAIDLILCTVASAKMYGIELRNPHAKFNFSSDTLGFYIVCSSRSSMAQLSVDGVAVTREPHHLNQHRCKIQASKLEYIFEWTDFANGNDFQAGRRRYVKEASGQSHANVNVEMPTPLLVKRTMGDWTLAQALGCGANGRVFFGSKTSGELAAIKLLERTSRNQRLISQELQTLDELTCLAQESGNENSVLRIVDVVYTTQKEFSSVTVFDNVAIALQPLFHQIHLIIAAI</sequence>
<name>A0A1E1LID8_9HELO</name>
<proteinExistence type="predicted"/>
<evidence type="ECO:0000256" key="1">
    <source>
        <dbReference type="PROSITE-ProRule" id="PRU10141"/>
    </source>
</evidence>
<dbReference type="GO" id="GO:0005524">
    <property type="term" value="F:ATP binding"/>
    <property type="evidence" value="ECO:0007669"/>
    <property type="project" value="UniProtKB-UniRule"/>
</dbReference>
<organism evidence="4 5">
    <name type="scientific">Rhynchosporium agropyri</name>
    <dbReference type="NCBI Taxonomy" id="914238"/>
    <lineage>
        <taxon>Eukaryota</taxon>
        <taxon>Fungi</taxon>
        <taxon>Dikarya</taxon>
        <taxon>Ascomycota</taxon>
        <taxon>Pezizomycotina</taxon>
        <taxon>Leotiomycetes</taxon>
        <taxon>Helotiales</taxon>
        <taxon>Ploettnerulaceae</taxon>
        <taxon>Rhynchosporium</taxon>
    </lineage>
</organism>
<dbReference type="GO" id="GO:0004672">
    <property type="term" value="F:protein kinase activity"/>
    <property type="evidence" value="ECO:0007669"/>
    <property type="project" value="InterPro"/>
</dbReference>
<dbReference type="PROSITE" id="PS00107">
    <property type="entry name" value="PROTEIN_KINASE_ATP"/>
    <property type="match status" value="1"/>
</dbReference>
<dbReference type="EMBL" id="FJUX01000125">
    <property type="protein sequence ID" value="CZT10255.1"/>
    <property type="molecule type" value="Genomic_DNA"/>
</dbReference>